<dbReference type="GO" id="GO:0005737">
    <property type="term" value="C:cytoplasm"/>
    <property type="evidence" value="ECO:0007669"/>
    <property type="project" value="UniProtKB-SubCell"/>
</dbReference>
<accession>A0A0E2HEM3</accession>
<proteinExistence type="inferred from homology"/>
<comment type="caution">
    <text evidence="11">The sequence shown here is derived from an EMBL/GenBank/DDBJ whole genome shotgun (WGS) entry which is preliminary data.</text>
</comment>
<evidence type="ECO:0000256" key="5">
    <source>
        <dbReference type="ARBA" id="ARBA00022741"/>
    </source>
</evidence>
<dbReference type="Gene3D" id="3.30.420.40">
    <property type="match status" value="2"/>
</dbReference>
<dbReference type="InterPro" id="IPR043129">
    <property type="entry name" value="ATPase_NBD"/>
</dbReference>
<dbReference type="InterPro" id="IPR023865">
    <property type="entry name" value="Aliphatic_acid_kinase_CS"/>
</dbReference>
<dbReference type="InterPro" id="IPR011245">
    <property type="entry name" value="Butyrate_kin"/>
</dbReference>
<sequence length="370" mass="40130">MKQYKVLTINPGSTSTKVALFEGEECLYSQNVSHEAKELGQYASMSEQLPYRRDTVLKLLKEAGIRLEEVDVFVGRGGDLIAMEGGTYGVTDLMLEHARTCANGVIHPAALGSQLANEFAQAYGAKAMVVNPPDVDELHDLARMTGIRGIHRIIHLYALNLKETAIRHSKNVMKKPYGECSYVVCHIGGGISISAHEKGRMIDGYDIVGGEGPMAPTRCGSISVANLLEYMKMNQAGPEDVKKLCTSKGGFVNHVGISDAIELTERAKAGDRYAGLLWDSMIYQIEKCIGAMAAVLHGQVDGILLGGGMVHNQGLVKRITDACSFIAPVTAYPGEFEMEAMAAGAIRVLEGEEELKTYTGKPVWDGFDWE</sequence>
<dbReference type="HOGENOM" id="CLU_048716_0_0_9"/>
<dbReference type="Pfam" id="PF00871">
    <property type="entry name" value="Acetate_kinase"/>
    <property type="match status" value="1"/>
</dbReference>
<dbReference type="PANTHER" id="PTHR21060:SF15">
    <property type="entry name" value="ACETATE KINASE-RELATED"/>
    <property type="match status" value="1"/>
</dbReference>
<dbReference type="PROSITE" id="PS01075">
    <property type="entry name" value="ACETATE_KINASE_1"/>
    <property type="match status" value="1"/>
</dbReference>
<dbReference type="GO" id="GO:0006083">
    <property type="term" value="P:acetate metabolic process"/>
    <property type="evidence" value="ECO:0007669"/>
    <property type="project" value="TreeGrafter"/>
</dbReference>
<comment type="similarity">
    <text evidence="2 9 10">Belongs to the acetokinase family.</text>
</comment>
<dbReference type="Proteomes" id="UP000013085">
    <property type="component" value="Unassembled WGS sequence"/>
</dbReference>
<dbReference type="AlphaFoldDB" id="A0A0E2HEM3"/>
<dbReference type="PRINTS" id="PR00471">
    <property type="entry name" value="ACETATEKNASE"/>
</dbReference>
<keyword evidence="4 9" id="KW-0808">Transferase</keyword>
<dbReference type="GO" id="GO:0005524">
    <property type="term" value="F:ATP binding"/>
    <property type="evidence" value="ECO:0007669"/>
    <property type="project" value="UniProtKB-KW"/>
</dbReference>
<dbReference type="SUPFAM" id="SSF53067">
    <property type="entry name" value="Actin-like ATPase domain"/>
    <property type="match status" value="2"/>
</dbReference>
<evidence type="ECO:0000313" key="12">
    <source>
        <dbReference type="Proteomes" id="UP000013085"/>
    </source>
</evidence>
<evidence type="ECO:0000256" key="6">
    <source>
        <dbReference type="ARBA" id="ARBA00022777"/>
    </source>
</evidence>
<evidence type="ECO:0000256" key="1">
    <source>
        <dbReference type="ARBA" id="ARBA00004496"/>
    </source>
</evidence>
<dbReference type="NCBIfam" id="NF002834">
    <property type="entry name" value="PRK03011.1-5"/>
    <property type="match status" value="1"/>
</dbReference>
<dbReference type="HAMAP" id="MF_00542">
    <property type="entry name" value="Butyrate_kinase"/>
    <property type="match status" value="1"/>
</dbReference>
<dbReference type="GO" id="GO:0008776">
    <property type="term" value="F:acetate kinase activity"/>
    <property type="evidence" value="ECO:0007669"/>
    <property type="project" value="TreeGrafter"/>
</dbReference>
<keyword evidence="3 9" id="KW-0963">Cytoplasm</keyword>
<evidence type="ECO:0000256" key="3">
    <source>
        <dbReference type="ARBA" id="ARBA00022490"/>
    </source>
</evidence>
<name>A0A0E2HEM3_9FIRM</name>
<dbReference type="CDD" id="cd24011">
    <property type="entry name" value="ASKHA_NBD_BK"/>
    <property type="match status" value="1"/>
</dbReference>
<dbReference type="EMBL" id="AGYR01000011">
    <property type="protein sequence ID" value="ENZ18278.1"/>
    <property type="molecule type" value="Genomic_DNA"/>
</dbReference>
<gene>
    <name evidence="9" type="primary">buk</name>
    <name evidence="11" type="ORF">HMPREF1090_01321</name>
</gene>
<dbReference type="EC" id="2.7.2.7" evidence="9"/>
<dbReference type="PIRSF" id="PIRSF036458">
    <property type="entry name" value="Butyrate_kin"/>
    <property type="match status" value="1"/>
</dbReference>
<reference evidence="11 12" key="1">
    <citation type="submission" date="2013-01" db="EMBL/GenBank/DDBJ databases">
        <title>The Genome Sequence of Clostridium clostridioforme 90A8.</title>
        <authorList>
            <consortium name="The Broad Institute Genome Sequencing Platform"/>
            <person name="Earl A."/>
            <person name="Ward D."/>
            <person name="Feldgarden M."/>
            <person name="Gevers D."/>
            <person name="Courvalin P."/>
            <person name="Lambert T."/>
            <person name="Walker B."/>
            <person name="Young S.K."/>
            <person name="Zeng Q."/>
            <person name="Gargeya S."/>
            <person name="Fitzgerald M."/>
            <person name="Haas B."/>
            <person name="Abouelleil A."/>
            <person name="Alvarado L."/>
            <person name="Arachchi H.M."/>
            <person name="Berlin A.M."/>
            <person name="Chapman S.B."/>
            <person name="Dewar J."/>
            <person name="Goldberg J."/>
            <person name="Griggs A."/>
            <person name="Gujja S."/>
            <person name="Hansen M."/>
            <person name="Howarth C."/>
            <person name="Imamovic A."/>
            <person name="Larimer J."/>
            <person name="McCowan C."/>
            <person name="Murphy C."/>
            <person name="Neiman D."/>
            <person name="Pearson M."/>
            <person name="Priest M."/>
            <person name="Roberts A."/>
            <person name="Saif S."/>
            <person name="Shea T."/>
            <person name="Sisk P."/>
            <person name="Sykes S."/>
            <person name="Wortman J."/>
            <person name="Nusbaum C."/>
            <person name="Birren B."/>
        </authorList>
    </citation>
    <scope>NUCLEOTIDE SEQUENCE [LARGE SCALE GENOMIC DNA]</scope>
    <source>
        <strain evidence="11 12">90A8</strain>
    </source>
</reference>
<dbReference type="GO" id="GO:0047761">
    <property type="term" value="F:butyrate kinase activity"/>
    <property type="evidence" value="ECO:0007669"/>
    <property type="project" value="UniProtKB-UniRule"/>
</dbReference>
<evidence type="ECO:0000256" key="8">
    <source>
        <dbReference type="ARBA" id="ARBA00048596"/>
    </source>
</evidence>
<organism evidence="11 12">
    <name type="scientific">[Clostridium] clostridioforme 90A8</name>
    <dbReference type="NCBI Taxonomy" id="999408"/>
    <lineage>
        <taxon>Bacteria</taxon>
        <taxon>Bacillati</taxon>
        <taxon>Bacillota</taxon>
        <taxon>Clostridia</taxon>
        <taxon>Lachnospirales</taxon>
        <taxon>Lachnospiraceae</taxon>
        <taxon>Enterocloster</taxon>
    </lineage>
</organism>
<comment type="subcellular location">
    <subcellularLocation>
        <location evidence="1 9">Cytoplasm</location>
    </subcellularLocation>
</comment>
<comment type="catalytic activity">
    <reaction evidence="8 9">
        <text>butanoate + ATP = butanoyl phosphate + ADP</text>
        <dbReference type="Rhea" id="RHEA:13585"/>
        <dbReference type="ChEBI" id="CHEBI:17968"/>
        <dbReference type="ChEBI" id="CHEBI:30616"/>
        <dbReference type="ChEBI" id="CHEBI:58079"/>
        <dbReference type="ChEBI" id="CHEBI:456216"/>
        <dbReference type="EC" id="2.7.2.7"/>
    </reaction>
</comment>
<keyword evidence="7 9" id="KW-0067">ATP-binding</keyword>
<evidence type="ECO:0000256" key="4">
    <source>
        <dbReference type="ARBA" id="ARBA00022679"/>
    </source>
</evidence>
<evidence type="ECO:0000256" key="9">
    <source>
        <dbReference type="HAMAP-Rule" id="MF_00542"/>
    </source>
</evidence>
<evidence type="ECO:0000313" key="11">
    <source>
        <dbReference type="EMBL" id="ENZ18278.1"/>
    </source>
</evidence>
<keyword evidence="6 9" id="KW-0418">Kinase</keyword>
<dbReference type="RefSeq" id="WP_002595290.1">
    <property type="nucleotide sequence ID" value="NZ_KB851009.1"/>
</dbReference>
<dbReference type="NCBIfam" id="TIGR02707">
    <property type="entry name" value="butyr_kinase"/>
    <property type="match status" value="1"/>
</dbReference>
<dbReference type="InterPro" id="IPR000890">
    <property type="entry name" value="Aliphatic_acid_kin_short-chain"/>
</dbReference>
<protein>
    <recommendedName>
        <fullName evidence="9">Probable butyrate kinase</fullName>
        <shortName evidence="9">BK</shortName>
        <ecNumber evidence="9">2.7.2.7</ecNumber>
    </recommendedName>
    <alternativeName>
        <fullName evidence="9">Branched-chain carboxylic acid kinase</fullName>
    </alternativeName>
</protein>
<evidence type="ECO:0000256" key="7">
    <source>
        <dbReference type="ARBA" id="ARBA00022840"/>
    </source>
</evidence>
<evidence type="ECO:0000256" key="10">
    <source>
        <dbReference type="RuleBase" id="RU003835"/>
    </source>
</evidence>
<evidence type="ECO:0000256" key="2">
    <source>
        <dbReference type="ARBA" id="ARBA00008748"/>
    </source>
</evidence>
<dbReference type="PANTHER" id="PTHR21060">
    <property type="entry name" value="ACETATE KINASE"/>
    <property type="match status" value="1"/>
</dbReference>
<dbReference type="PATRIC" id="fig|999408.3.peg.1413"/>
<keyword evidence="5 9" id="KW-0547">Nucleotide-binding</keyword>